<keyword evidence="6" id="KW-0479">Metal-binding</keyword>
<dbReference type="InterPro" id="IPR007238">
    <property type="entry name" value="DNA_primase_lsu_euk/arc"/>
</dbReference>
<dbReference type="Gene3D" id="1.20.930.80">
    <property type="match status" value="1"/>
</dbReference>
<keyword evidence="7" id="KW-0408">Iron</keyword>
<keyword evidence="12" id="KW-1185">Reference proteome</keyword>
<dbReference type="PANTHER" id="PTHR10537:SF3">
    <property type="entry name" value="DNA PRIMASE LARGE SUBUNIT"/>
    <property type="match status" value="1"/>
</dbReference>
<evidence type="ECO:0000256" key="2">
    <source>
        <dbReference type="ARBA" id="ARBA00010564"/>
    </source>
</evidence>
<evidence type="ECO:0000256" key="6">
    <source>
        <dbReference type="ARBA" id="ARBA00022723"/>
    </source>
</evidence>
<dbReference type="AlphaFoldDB" id="A0A976FJB4"/>
<dbReference type="PANTHER" id="PTHR10537">
    <property type="entry name" value="DNA PRIMASE LARGE SUBUNIT"/>
    <property type="match status" value="1"/>
</dbReference>
<protein>
    <recommendedName>
        <fullName evidence="10">DNA primase large subunit C-terminal domain-containing protein</fullName>
    </recommendedName>
</protein>
<dbReference type="GO" id="GO:0051539">
    <property type="term" value="F:4 iron, 4 sulfur cluster binding"/>
    <property type="evidence" value="ECO:0007669"/>
    <property type="project" value="UniProtKB-KW"/>
</dbReference>
<evidence type="ECO:0000256" key="7">
    <source>
        <dbReference type="ARBA" id="ARBA00023004"/>
    </source>
</evidence>
<evidence type="ECO:0000256" key="3">
    <source>
        <dbReference type="ARBA" id="ARBA00022485"/>
    </source>
</evidence>
<evidence type="ECO:0000259" key="10">
    <source>
        <dbReference type="Pfam" id="PF04104"/>
    </source>
</evidence>
<evidence type="ECO:0000313" key="11">
    <source>
        <dbReference type="EMBL" id="TDH67915.1"/>
    </source>
</evidence>
<dbReference type="CDD" id="cd07322">
    <property type="entry name" value="PriL_PriS_Eukaryotic"/>
    <property type="match status" value="1"/>
</dbReference>
<keyword evidence="4" id="KW-0639">Primosome</keyword>
<dbReference type="EMBL" id="SHOA02000013">
    <property type="protein sequence ID" value="TDH67915.1"/>
    <property type="molecule type" value="Genomic_DNA"/>
</dbReference>
<dbReference type="Proteomes" id="UP000294530">
    <property type="component" value="Unassembled WGS sequence"/>
</dbReference>
<gene>
    <name evidence="11" type="ORF">CCR75_003819</name>
</gene>
<comment type="similarity">
    <text evidence="2">Belongs to the eukaryotic-type primase large subunit family.</text>
</comment>
<organism evidence="11 12">
    <name type="scientific">Bremia lactucae</name>
    <name type="common">Lettuce downy mildew</name>
    <dbReference type="NCBI Taxonomy" id="4779"/>
    <lineage>
        <taxon>Eukaryota</taxon>
        <taxon>Sar</taxon>
        <taxon>Stramenopiles</taxon>
        <taxon>Oomycota</taxon>
        <taxon>Peronosporomycetes</taxon>
        <taxon>Peronosporales</taxon>
        <taxon>Peronosporaceae</taxon>
        <taxon>Bremia</taxon>
    </lineage>
</organism>
<evidence type="ECO:0000256" key="9">
    <source>
        <dbReference type="ARBA" id="ARBA00023125"/>
    </source>
</evidence>
<dbReference type="InterPro" id="IPR016558">
    <property type="entry name" value="DNA_primase_lsu_euk"/>
</dbReference>
<dbReference type="GO" id="GO:0006269">
    <property type="term" value="P:DNA replication, synthesis of primer"/>
    <property type="evidence" value="ECO:0007669"/>
    <property type="project" value="UniProtKB-KW"/>
</dbReference>
<comment type="caution">
    <text evidence="11">The sequence shown here is derived from an EMBL/GenBank/DDBJ whole genome shotgun (WGS) entry which is preliminary data.</text>
</comment>
<dbReference type="GO" id="GO:0003677">
    <property type="term" value="F:DNA binding"/>
    <property type="evidence" value="ECO:0007669"/>
    <property type="project" value="UniProtKB-KW"/>
</dbReference>
<keyword evidence="5" id="KW-0235">DNA replication</keyword>
<evidence type="ECO:0000256" key="4">
    <source>
        <dbReference type="ARBA" id="ARBA00022515"/>
    </source>
</evidence>
<comment type="cofactor">
    <cofactor evidence="1">
        <name>[4Fe-4S] cluster</name>
        <dbReference type="ChEBI" id="CHEBI:49883"/>
    </cofactor>
</comment>
<sequence length="389" mass="44320">MSAKWSPSLIQHPPDDLLNEIAEYSEGPDADLLSHYALRLAFCRITSEWDWFVATESKLFAIRLGKLPPLAAIELLASEGIQHEFLSEGDITDKGIFRVPFAEAPQLVKHREVVIRDGFCLIPLRKMNNVAIYHFRRCLLKQMRELQSALPAQGPEVERLTPILDKFVQEAKVLTGTANLLRKTTNKPTLKVEAIDLIAEKHFPLCMVQLHRKLRANHHLKYDGRVQYRLFLKGAGISVHDCIQFFRSEFIKSIPATKFDKEYTYHIRHSYGLEGSRIDYAPLDCERIISQSPPRHGQYHGCPFRHWDRSVLQDELRRRGLSLESAMEVTQQASAGNCQHACSIFFEKTHSSTIKNVHAGTQDAFAGLKRTPSLMHPNTYLNASLATII</sequence>
<name>A0A976FJB4_BRELC</name>
<proteinExistence type="inferred from homology"/>
<dbReference type="GO" id="GO:0005658">
    <property type="term" value="C:alpha DNA polymerase:primase complex"/>
    <property type="evidence" value="ECO:0007669"/>
    <property type="project" value="TreeGrafter"/>
</dbReference>
<dbReference type="Pfam" id="PF26466">
    <property type="entry name" value="DNA_primase_lrg_N"/>
    <property type="match status" value="2"/>
</dbReference>
<evidence type="ECO:0000256" key="1">
    <source>
        <dbReference type="ARBA" id="ARBA00001966"/>
    </source>
</evidence>
<feature type="domain" description="DNA primase large subunit C-terminal" evidence="10">
    <location>
        <begin position="198"/>
        <end position="380"/>
    </location>
</feature>
<dbReference type="RefSeq" id="XP_067817414.1">
    <property type="nucleotide sequence ID" value="XM_067961912.1"/>
</dbReference>
<dbReference type="GO" id="GO:0046872">
    <property type="term" value="F:metal ion binding"/>
    <property type="evidence" value="ECO:0007669"/>
    <property type="project" value="UniProtKB-KW"/>
</dbReference>
<accession>A0A976FJB4</accession>
<reference evidence="11 12" key="1">
    <citation type="journal article" date="2021" name="Genome Biol.">
        <title>AFLAP: assembly-free linkage analysis pipeline using k-mers from genome sequencing data.</title>
        <authorList>
            <person name="Fletcher K."/>
            <person name="Zhang L."/>
            <person name="Gil J."/>
            <person name="Han R."/>
            <person name="Cavanaugh K."/>
            <person name="Michelmore R."/>
        </authorList>
    </citation>
    <scope>NUCLEOTIDE SEQUENCE [LARGE SCALE GENOMIC DNA]</scope>
    <source>
        <strain evidence="11 12">SF5</strain>
    </source>
</reference>
<dbReference type="OrthoDB" id="421393at2759"/>
<evidence type="ECO:0000256" key="5">
    <source>
        <dbReference type="ARBA" id="ARBA00022705"/>
    </source>
</evidence>
<dbReference type="KEGG" id="blac:94347583"/>
<keyword evidence="8" id="KW-0411">Iron-sulfur</keyword>
<dbReference type="GeneID" id="94347583"/>
<evidence type="ECO:0000256" key="8">
    <source>
        <dbReference type="ARBA" id="ARBA00023014"/>
    </source>
</evidence>
<evidence type="ECO:0000313" key="12">
    <source>
        <dbReference type="Proteomes" id="UP000294530"/>
    </source>
</evidence>
<dbReference type="Pfam" id="PF04104">
    <property type="entry name" value="DNA_primase_lrg"/>
    <property type="match status" value="1"/>
</dbReference>
<dbReference type="GO" id="GO:0006270">
    <property type="term" value="P:DNA replication initiation"/>
    <property type="evidence" value="ECO:0007669"/>
    <property type="project" value="TreeGrafter"/>
</dbReference>
<keyword evidence="3" id="KW-0004">4Fe-4S</keyword>
<dbReference type="InterPro" id="IPR058560">
    <property type="entry name" value="DNA_primase_C"/>
</dbReference>
<keyword evidence="9" id="KW-0238">DNA-binding</keyword>